<sequence length="239" mass="26180">MTPILRIQDLTKTYQSTGQTLTVLDNINFTVEEGSTVALVGPSGSGKTTLLGLCAGLDRSTSGLVELNGIRLDTLNEDARAQVRNQHVGFIFQNFQLLPTLTALENVMVPLELRGEKHIKQQALELLGKVGLADRSHHYPAQLSGGEQQRVSLARAFSNKPKILFADEPTGNLDAETSEKVVKLIFDLNREAGTTLVLVTHDAELATRTQRILRMKGGKLLSDELTGLPQMEIRREGNL</sequence>
<dbReference type="GO" id="GO:0016887">
    <property type="term" value="F:ATP hydrolysis activity"/>
    <property type="evidence" value="ECO:0007669"/>
    <property type="project" value="InterPro"/>
</dbReference>
<dbReference type="InterPro" id="IPR017871">
    <property type="entry name" value="ABC_transporter-like_CS"/>
</dbReference>
<reference evidence="6 7" key="1">
    <citation type="submission" date="2018-11" db="EMBL/GenBank/DDBJ databases">
        <title>Rufibacter latericius sp. nov., isolated from water in Baiyang Lake.</title>
        <authorList>
            <person name="Yang Y."/>
        </authorList>
    </citation>
    <scope>NUCLEOTIDE SEQUENCE [LARGE SCALE GENOMIC DNA]</scope>
    <source>
        <strain evidence="6 7">R-22-1c-1</strain>
    </source>
</reference>
<dbReference type="Gene3D" id="3.40.50.300">
    <property type="entry name" value="P-loop containing nucleotide triphosphate hydrolases"/>
    <property type="match status" value="1"/>
</dbReference>
<evidence type="ECO:0000313" key="6">
    <source>
        <dbReference type="EMBL" id="RNI30742.1"/>
    </source>
</evidence>
<evidence type="ECO:0000256" key="2">
    <source>
        <dbReference type="ARBA" id="ARBA00022741"/>
    </source>
</evidence>
<evidence type="ECO:0000256" key="4">
    <source>
        <dbReference type="ARBA" id="ARBA00038388"/>
    </source>
</evidence>
<dbReference type="PANTHER" id="PTHR24220:SF689">
    <property type="entry name" value="LIPOPROTEIN-RELEASING SYSTEM ATP-BINDING PROTEIN LOLD"/>
    <property type="match status" value="1"/>
</dbReference>
<evidence type="ECO:0000256" key="1">
    <source>
        <dbReference type="ARBA" id="ARBA00022448"/>
    </source>
</evidence>
<dbReference type="Proteomes" id="UP000272117">
    <property type="component" value="Unassembled WGS sequence"/>
</dbReference>
<dbReference type="InterPro" id="IPR003439">
    <property type="entry name" value="ABC_transporter-like_ATP-bd"/>
</dbReference>
<dbReference type="SMART" id="SM00382">
    <property type="entry name" value="AAA"/>
    <property type="match status" value="1"/>
</dbReference>
<keyword evidence="1" id="KW-0813">Transport</keyword>
<dbReference type="SUPFAM" id="SSF52540">
    <property type="entry name" value="P-loop containing nucleoside triphosphate hydrolases"/>
    <property type="match status" value="1"/>
</dbReference>
<dbReference type="PANTHER" id="PTHR24220">
    <property type="entry name" value="IMPORT ATP-BINDING PROTEIN"/>
    <property type="match status" value="1"/>
</dbReference>
<keyword evidence="7" id="KW-1185">Reference proteome</keyword>
<dbReference type="PROSITE" id="PS00211">
    <property type="entry name" value="ABC_TRANSPORTER_1"/>
    <property type="match status" value="1"/>
</dbReference>
<dbReference type="PROSITE" id="PS50893">
    <property type="entry name" value="ABC_TRANSPORTER_2"/>
    <property type="match status" value="1"/>
</dbReference>
<gene>
    <name evidence="6" type="ORF">EFB08_04195</name>
</gene>
<comment type="similarity">
    <text evidence="4">Belongs to the ABC transporter superfamily. Macrolide exporter (TC 3.A.1.122) family.</text>
</comment>
<dbReference type="GO" id="GO:0022857">
    <property type="term" value="F:transmembrane transporter activity"/>
    <property type="evidence" value="ECO:0007669"/>
    <property type="project" value="TreeGrafter"/>
</dbReference>
<feature type="domain" description="ABC transporter" evidence="5">
    <location>
        <begin position="5"/>
        <end position="238"/>
    </location>
</feature>
<dbReference type="CDD" id="cd03255">
    <property type="entry name" value="ABC_MJ0796_LolCDE_FtsE"/>
    <property type="match status" value="1"/>
</dbReference>
<accession>A0A3M9MYW1</accession>
<keyword evidence="3 6" id="KW-0067">ATP-binding</keyword>
<comment type="caution">
    <text evidence="6">The sequence shown here is derived from an EMBL/GenBank/DDBJ whole genome shotgun (WGS) entry which is preliminary data.</text>
</comment>
<protein>
    <submittedName>
        <fullName evidence="6">ABC transporter ATP-binding protein</fullName>
    </submittedName>
</protein>
<proteinExistence type="inferred from homology"/>
<dbReference type="Pfam" id="PF00005">
    <property type="entry name" value="ABC_tran"/>
    <property type="match status" value="1"/>
</dbReference>
<dbReference type="FunFam" id="3.40.50.300:FF:000032">
    <property type="entry name" value="Export ABC transporter ATP-binding protein"/>
    <property type="match status" value="1"/>
</dbReference>
<organism evidence="6 7">
    <name type="scientific">Rufibacter latericius</name>
    <dbReference type="NCBI Taxonomy" id="2487040"/>
    <lineage>
        <taxon>Bacteria</taxon>
        <taxon>Pseudomonadati</taxon>
        <taxon>Bacteroidota</taxon>
        <taxon>Cytophagia</taxon>
        <taxon>Cytophagales</taxon>
        <taxon>Hymenobacteraceae</taxon>
        <taxon>Rufibacter</taxon>
    </lineage>
</organism>
<evidence type="ECO:0000256" key="3">
    <source>
        <dbReference type="ARBA" id="ARBA00022840"/>
    </source>
</evidence>
<dbReference type="GO" id="GO:0005886">
    <property type="term" value="C:plasma membrane"/>
    <property type="evidence" value="ECO:0007669"/>
    <property type="project" value="TreeGrafter"/>
</dbReference>
<name>A0A3M9MYW1_9BACT</name>
<keyword evidence="2" id="KW-0547">Nucleotide-binding</keyword>
<dbReference type="InterPro" id="IPR017911">
    <property type="entry name" value="MacB-like_ATP-bd"/>
</dbReference>
<dbReference type="EMBL" id="RJJD01000002">
    <property type="protein sequence ID" value="RNI30742.1"/>
    <property type="molecule type" value="Genomic_DNA"/>
</dbReference>
<dbReference type="InterPro" id="IPR015854">
    <property type="entry name" value="ABC_transpr_LolD-like"/>
</dbReference>
<dbReference type="GO" id="GO:0005524">
    <property type="term" value="F:ATP binding"/>
    <property type="evidence" value="ECO:0007669"/>
    <property type="project" value="UniProtKB-KW"/>
</dbReference>
<evidence type="ECO:0000313" key="7">
    <source>
        <dbReference type="Proteomes" id="UP000272117"/>
    </source>
</evidence>
<dbReference type="InterPro" id="IPR027417">
    <property type="entry name" value="P-loop_NTPase"/>
</dbReference>
<dbReference type="InterPro" id="IPR003593">
    <property type="entry name" value="AAA+_ATPase"/>
</dbReference>
<evidence type="ECO:0000259" key="5">
    <source>
        <dbReference type="PROSITE" id="PS50893"/>
    </source>
</evidence>
<dbReference type="OrthoDB" id="1115710at2"/>
<dbReference type="RefSeq" id="WP_123125955.1">
    <property type="nucleotide sequence ID" value="NZ_RJJD01000002.1"/>
</dbReference>
<dbReference type="AlphaFoldDB" id="A0A3M9MYW1"/>
<dbReference type="GO" id="GO:0098796">
    <property type="term" value="C:membrane protein complex"/>
    <property type="evidence" value="ECO:0007669"/>
    <property type="project" value="UniProtKB-ARBA"/>
</dbReference>